<dbReference type="Proteomes" id="UP000467840">
    <property type="component" value="Chromosome 7"/>
</dbReference>
<proteinExistence type="predicted"/>
<dbReference type="PANTHER" id="PTHR36766:SF45">
    <property type="entry name" value="NB-ARC DOMAIN-CONTAINING PROTEIN"/>
    <property type="match status" value="1"/>
</dbReference>
<name>A0A6A6KWX6_HEVBR</name>
<keyword evidence="1" id="KW-0611">Plant defense</keyword>
<dbReference type="AlphaFoldDB" id="A0A6A6KWX6"/>
<protein>
    <recommendedName>
        <fullName evidence="5">NB-ARC domain-containing protein</fullName>
    </recommendedName>
</protein>
<sequence length="166" mass="18946">MTIPQFTYLSKLEIRECPQLSCIPLFPKLDEELRLQNARLEPLQQTIKMMIGAVPSSSSSSSTLGQHLFKLKVLWIVSFKDLETLPKELLQNLTSLQELHLINCKSLASLPLKMHQLNSLRELEIRGCAQLKERRVNFTLEVNHPNSSDSPPNLFHLTSQPRTCVD</sequence>
<accession>A0A6A6KWX6</accession>
<evidence type="ECO:0000313" key="4">
    <source>
        <dbReference type="Proteomes" id="UP000467840"/>
    </source>
</evidence>
<dbReference type="PANTHER" id="PTHR36766">
    <property type="entry name" value="PLANT BROAD-SPECTRUM MILDEW RESISTANCE PROTEIN RPW8"/>
    <property type="match status" value="1"/>
</dbReference>
<evidence type="ECO:0000256" key="1">
    <source>
        <dbReference type="ARBA" id="ARBA00022821"/>
    </source>
</evidence>
<comment type="caution">
    <text evidence="3">The sequence shown here is derived from an EMBL/GenBank/DDBJ whole genome shotgun (WGS) entry which is preliminary data.</text>
</comment>
<reference evidence="3 4" key="1">
    <citation type="journal article" date="2020" name="Mol. Plant">
        <title>The Chromosome-Based Rubber Tree Genome Provides New Insights into Spurge Genome Evolution and Rubber Biosynthesis.</title>
        <authorList>
            <person name="Liu J."/>
            <person name="Shi C."/>
            <person name="Shi C.C."/>
            <person name="Li W."/>
            <person name="Zhang Q.J."/>
            <person name="Zhang Y."/>
            <person name="Li K."/>
            <person name="Lu H.F."/>
            <person name="Shi C."/>
            <person name="Zhu S.T."/>
            <person name="Xiao Z.Y."/>
            <person name="Nan H."/>
            <person name="Yue Y."/>
            <person name="Zhu X.G."/>
            <person name="Wu Y."/>
            <person name="Hong X.N."/>
            <person name="Fan G.Y."/>
            <person name="Tong Y."/>
            <person name="Zhang D."/>
            <person name="Mao C.L."/>
            <person name="Liu Y.L."/>
            <person name="Hao S.J."/>
            <person name="Liu W.Q."/>
            <person name="Lv M.Q."/>
            <person name="Zhang H.B."/>
            <person name="Liu Y."/>
            <person name="Hu-Tang G.R."/>
            <person name="Wang J.P."/>
            <person name="Wang J.H."/>
            <person name="Sun Y.H."/>
            <person name="Ni S.B."/>
            <person name="Chen W.B."/>
            <person name="Zhang X.C."/>
            <person name="Jiao Y.N."/>
            <person name="Eichler E.E."/>
            <person name="Li G.H."/>
            <person name="Liu X."/>
            <person name="Gao L.Z."/>
        </authorList>
    </citation>
    <scope>NUCLEOTIDE SEQUENCE [LARGE SCALE GENOMIC DNA]</scope>
    <source>
        <strain evidence="4">cv. GT1</strain>
        <tissue evidence="3">Leaf</tissue>
    </source>
</reference>
<evidence type="ECO:0000313" key="3">
    <source>
        <dbReference type="EMBL" id="KAF2293520.1"/>
    </source>
</evidence>
<gene>
    <name evidence="3" type="ORF">GH714_002410</name>
</gene>
<evidence type="ECO:0008006" key="5">
    <source>
        <dbReference type="Google" id="ProtNLM"/>
    </source>
</evidence>
<feature type="region of interest" description="Disordered" evidence="2">
    <location>
        <begin position="143"/>
        <end position="166"/>
    </location>
</feature>
<dbReference type="InterPro" id="IPR032675">
    <property type="entry name" value="LRR_dom_sf"/>
</dbReference>
<organism evidence="3 4">
    <name type="scientific">Hevea brasiliensis</name>
    <name type="common">Para rubber tree</name>
    <name type="synonym">Siphonia brasiliensis</name>
    <dbReference type="NCBI Taxonomy" id="3981"/>
    <lineage>
        <taxon>Eukaryota</taxon>
        <taxon>Viridiplantae</taxon>
        <taxon>Streptophyta</taxon>
        <taxon>Embryophyta</taxon>
        <taxon>Tracheophyta</taxon>
        <taxon>Spermatophyta</taxon>
        <taxon>Magnoliopsida</taxon>
        <taxon>eudicotyledons</taxon>
        <taxon>Gunneridae</taxon>
        <taxon>Pentapetalae</taxon>
        <taxon>rosids</taxon>
        <taxon>fabids</taxon>
        <taxon>Malpighiales</taxon>
        <taxon>Euphorbiaceae</taxon>
        <taxon>Crotonoideae</taxon>
        <taxon>Micrandreae</taxon>
        <taxon>Hevea</taxon>
    </lineage>
</organism>
<keyword evidence="4" id="KW-1185">Reference proteome</keyword>
<feature type="compositionally biased region" description="Polar residues" evidence="2">
    <location>
        <begin position="144"/>
        <end position="166"/>
    </location>
</feature>
<evidence type="ECO:0000256" key="2">
    <source>
        <dbReference type="SAM" id="MobiDB-lite"/>
    </source>
</evidence>
<dbReference type="Gene3D" id="3.80.10.10">
    <property type="entry name" value="Ribonuclease Inhibitor"/>
    <property type="match status" value="1"/>
</dbReference>
<dbReference type="GO" id="GO:0006952">
    <property type="term" value="P:defense response"/>
    <property type="evidence" value="ECO:0007669"/>
    <property type="project" value="UniProtKB-KW"/>
</dbReference>
<dbReference type="SUPFAM" id="SSF52058">
    <property type="entry name" value="L domain-like"/>
    <property type="match status" value="1"/>
</dbReference>
<dbReference type="EMBL" id="JAAGAX010000013">
    <property type="protein sequence ID" value="KAF2293520.1"/>
    <property type="molecule type" value="Genomic_DNA"/>
</dbReference>